<evidence type="ECO:0000313" key="2">
    <source>
        <dbReference type="EMBL" id="KAK2706085.1"/>
    </source>
</evidence>
<proteinExistence type="predicted"/>
<comment type="caution">
    <text evidence="2">The sequence shown here is derived from an EMBL/GenBank/DDBJ whole genome shotgun (WGS) entry which is preliminary data.</text>
</comment>
<dbReference type="Proteomes" id="UP001187531">
    <property type="component" value="Unassembled WGS sequence"/>
</dbReference>
<reference evidence="2" key="1">
    <citation type="submission" date="2023-07" db="EMBL/GenBank/DDBJ databases">
        <title>Chromosome-level genome assembly of Artemia franciscana.</title>
        <authorList>
            <person name="Jo E."/>
        </authorList>
    </citation>
    <scope>NUCLEOTIDE SEQUENCE</scope>
    <source>
        <tissue evidence="2">Whole body</tissue>
    </source>
</reference>
<protein>
    <submittedName>
        <fullName evidence="2">Uncharacterized protein</fullName>
    </submittedName>
</protein>
<gene>
    <name evidence="2" type="ORF">QYM36_016191</name>
</gene>
<name>A0AA88HBR0_ARTSF</name>
<accession>A0AA88HBR0</accession>
<keyword evidence="3" id="KW-1185">Reference proteome</keyword>
<organism evidence="2 3">
    <name type="scientific">Artemia franciscana</name>
    <name type="common">Brine shrimp</name>
    <name type="synonym">Artemia sanfranciscana</name>
    <dbReference type="NCBI Taxonomy" id="6661"/>
    <lineage>
        <taxon>Eukaryota</taxon>
        <taxon>Metazoa</taxon>
        <taxon>Ecdysozoa</taxon>
        <taxon>Arthropoda</taxon>
        <taxon>Crustacea</taxon>
        <taxon>Branchiopoda</taxon>
        <taxon>Anostraca</taxon>
        <taxon>Artemiidae</taxon>
        <taxon>Artemia</taxon>
    </lineage>
</organism>
<evidence type="ECO:0000313" key="3">
    <source>
        <dbReference type="Proteomes" id="UP001187531"/>
    </source>
</evidence>
<feature type="region of interest" description="Disordered" evidence="1">
    <location>
        <begin position="576"/>
        <end position="598"/>
    </location>
</feature>
<feature type="compositionally biased region" description="Basic and acidic residues" evidence="1">
    <location>
        <begin position="576"/>
        <end position="585"/>
    </location>
</feature>
<dbReference type="AlphaFoldDB" id="A0AA88HBR0"/>
<dbReference type="EMBL" id="JAVRJZ010000020">
    <property type="protein sequence ID" value="KAK2706085.1"/>
    <property type="molecule type" value="Genomic_DNA"/>
</dbReference>
<sequence length="960" mass="108677">MVEQLLQVVKKCQRLINFISKQSFQKHVQSGDANNAHTPNTTRTILGDLTKEHENKQLNALCNDNETGRKNGIILRLQKIGNSGNGTPSWKASKESMDTNPQTIEIFGDKSCESLKKKYIEPRKRKMMKADDNKKTENELKTAQMAPEKDECFLYRHVQPIPRLTFPYPEHQDLFMQENNVIKEIECDNRIDITKTNSTSSSMVLKNGKLCETTHTENSGSSENDFIEQDKRLLYENVETHSEFTFPGPERHSLFTKESYLVNKTGDLGDIVSVETNFTSRTLSLVDQPHDKNNVEFFRRHENVRNESDTLSERCEIYPDSSFDFEDNFSESRKPKVQKATENVGVGESYLGKDLGIQETHVQNESFPLSNVVSDTVIDDFEMFSDSSFNFDVNLDEIMVSDLESMCDDDSIVEALDLSTSEHKKKNIEDLELEPLNSLPITRPVQTDLSYLTSHKVDFPPKDDSEIKASISLLSTQFNQYFLTNFPPNDESNMGKSIFPPLRLSKTKTKLPVLPADSKDSKMEVTNFDPPTGSSTQFDQSALMNLIPNDESTMEISGFPLLTISLAPALSTHKYDLASDGDSKRKTSQVPPLTKLPIPNNNSHLAPYMKDCIPVKNSIVESLTFSPVTRSDTPVDIPSLAPHKENYEDPKMEPSIVFPLARSSTPITLSESQKETNHSSSGVPISLFSGERHSADEARNKMCQKFESDSVIVKFRSGRIEAKENIGKELNSQSAVIPSELIRTRCEMERNGSDTFLQREIEAEVAKRKNQPATEYRRSTETDKYESREDNFAVAVNGSVNTLDSLNESFSTKNCEVTVNPIAKNIATQHIRSKSSSAKSFLLWLIENKFVEPGHQVRLIGETFETFAKIKSSGLVQHDKRGFTLTQWISTVREARCTRLSEAVKIVDYKGVPLSFFFEKFKEGTEKRRLKIDISEIKVLLGERFEFFFSRGIDIIDLPL</sequence>
<evidence type="ECO:0000256" key="1">
    <source>
        <dbReference type="SAM" id="MobiDB-lite"/>
    </source>
</evidence>